<protein>
    <recommendedName>
        <fullName evidence="3">DKNYY family protein</fullName>
    </recommendedName>
</protein>
<reference evidence="1" key="1">
    <citation type="submission" date="2022-10" db="EMBL/GenBank/DDBJ databases">
        <title>Flavobacterium sp. nov., a bacterium isolated from lake sediment.</title>
        <authorList>
            <person name="Qu J.-H."/>
        </authorList>
    </citation>
    <scope>NUCLEOTIDE SEQUENCE</scope>
    <source>
        <strain evidence="1">TH16-21</strain>
    </source>
</reference>
<dbReference type="RefSeq" id="WP_264369293.1">
    <property type="nucleotide sequence ID" value="NZ_JAPCIO010000006.1"/>
</dbReference>
<dbReference type="PROSITE" id="PS51257">
    <property type="entry name" value="PROKAR_LIPOPROTEIN"/>
    <property type="match status" value="1"/>
</dbReference>
<evidence type="ECO:0000313" key="2">
    <source>
        <dbReference type="Proteomes" id="UP001165677"/>
    </source>
</evidence>
<comment type="caution">
    <text evidence="1">The sequence shown here is derived from an EMBL/GenBank/DDBJ whole genome shotgun (WGS) entry which is preliminary data.</text>
</comment>
<proteinExistence type="predicted"/>
<name>A0ABT3EJ14_9FLAO</name>
<organism evidence="1 2">
    <name type="scientific">Flavobacterium lacisediminis</name>
    <dbReference type="NCBI Taxonomy" id="2989705"/>
    <lineage>
        <taxon>Bacteria</taxon>
        <taxon>Pseudomonadati</taxon>
        <taxon>Bacteroidota</taxon>
        <taxon>Flavobacteriia</taxon>
        <taxon>Flavobacteriales</taxon>
        <taxon>Flavobacteriaceae</taxon>
        <taxon>Flavobacterium</taxon>
    </lineage>
</organism>
<dbReference type="EMBL" id="JAPCIO010000006">
    <property type="protein sequence ID" value="MCW1148566.1"/>
    <property type="molecule type" value="Genomic_DNA"/>
</dbReference>
<gene>
    <name evidence="1" type="ORF">OJ995_10070</name>
</gene>
<keyword evidence="2" id="KW-1185">Reference proteome</keyword>
<sequence length="93" mass="11366">MRLLFFLIFCFLMLSCKIDESDLHNTTWKIYKKNSYDFGDMISFDDMVVKNDTIFLNKEPIYEIIEYRNRYFMDEFITIKNLKTQNSATYIKK</sequence>
<evidence type="ECO:0000313" key="1">
    <source>
        <dbReference type="EMBL" id="MCW1148566.1"/>
    </source>
</evidence>
<evidence type="ECO:0008006" key="3">
    <source>
        <dbReference type="Google" id="ProtNLM"/>
    </source>
</evidence>
<accession>A0ABT3EJ14</accession>
<dbReference type="Proteomes" id="UP001165677">
    <property type="component" value="Unassembled WGS sequence"/>
</dbReference>